<reference evidence="1" key="1">
    <citation type="submission" date="2023-02" db="EMBL/GenBank/DDBJ databases">
        <title>Polaribacter ponticola sp. nov., isolated from seawater.</title>
        <authorList>
            <person name="Baek J.H."/>
            <person name="Kim J.M."/>
            <person name="Choi D.G."/>
            <person name="Jeon C.O."/>
        </authorList>
    </citation>
    <scope>NUCLEOTIDE SEQUENCE</scope>
    <source>
        <strain evidence="1">MSW5</strain>
    </source>
</reference>
<dbReference type="EMBL" id="JAOSLC020000003">
    <property type="protein sequence ID" value="MDD7914974.1"/>
    <property type="molecule type" value="Genomic_DNA"/>
</dbReference>
<keyword evidence="2" id="KW-1185">Reference proteome</keyword>
<organism evidence="1 2">
    <name type="scientific">Polaribacter ponticola</name>
    <dbReference type="NCBI Taxonomy" id="2978475"/>
    <lineage>
        <taxon>Bacteria</taxon>
        <taxon>Pseudomonadati</taxon>
        <taxon>Bacteroidota</taxon>
        <taxon>Flavobacteriia</taxon>
        <taxon>Flavobacteriales</taxon>
        <taxon>Flavobacteriaceae</taxon>
    </lineage>
</organism>
<sequence length="119" mass="14442">MIHIFLKYLKKNSIDYVITNGYEDLFSEKSTENDVDILFKKNDFLSIEETLKKFCDLNGFKIVQNYHQEVYAKNIFLYNQENQQILNLDIYGLFHRKHVIFFLKKKFLIIKLHIKILIF</sequence>
<evidence type="ECO:0008006" key="3">
    <source>
        <dbReference type="Google" id="ProtNLM"/>
    </source>
</evidence>
<name>A0ABT5SAW6_9FLAO</name>
<comment type="caution">
    <text evidence="1">The sequence shown here is derived from an EMBL/GenBank/DDBJ whole genome shotgun (WGS) entry which is preliminary data.</text>
</comment>
<dbReference type="RefSeq" id="WP_274270414.1">
    <property type="nucleotide sequence ID" value="NZ_JAOSLC020000003.1"/>
</dbReference>
<protein>
    <recommendedName>
        <fullName evidence="3">Nucleotidyltransferase family protein</fullName>
    </recommendedName>
</protein>
<proteinExistence type="predicted"/>
<evidence type="ECO:0000313" key="1">
    <source>
        <dbReference type="EMBL" id="MDD7914974.1"/>
    </source>
</evidence>
<evidence type="ECO:0000313" key="2">
    <source>
        <dbReference type="Proteomes" id="UP001151478"/>
    </source>
</evidence>
<dbReference type="Proteomes" id="UP001151478">
    <property type="component" value="Unassembled WGS sequence"/>
</dbReference>
<accession>A0ABT5SAW6</accession>
<gene>
    <name evidence="1" type="ORF">N5A56_011350</name>
</gene>